<protein>
    <submittedName>
        <fullName evidence="7">4,5-DOPA dioxygenase extradiol</fullName>
    </submittedName>
</protein>
<keyword evidence="5" id="KW-0560">Oxidoreductase</keyword>
<comment type="cofactor">
    <cofactor evidence="1">
        <name>Zn(2+)</name>
        <dbReference type="ChEBI" id="CHEBI:29105"/>
    </cofactor>
</comment>
<dbReference type="NCBIfam" id="NF007914">
    <property type="entry name" value="PRK10628.1"/>
    <property type="match status" value="1"/>
</dbReference>
<dbReference type="EMBL" id="CP015756">
    <property type="protein sequence ID" value="APC39801.1"/>
    <property type="molecule type" value="Genomic_DNA"/>
</dbReference>
<dbReference type="Gene3D" id="3.40.830.10">
    <property type="entry name" value="LigB-like"/>
    <property type="match status" value="1"/>
</dbReference>
<dbReference type="GO" id="GO:0016702">
    <property type="term" value="F:oxidoreductase activity, acting on single donors with incorporation of molecular oxygen, incorporation of two atoms of oxygen"/>
    <property type="evidence" value="ECO:0007669"/>
    <property type="project" value="UniProtKB-ARBA"/>
</dbReference>
<dbReference type="PANTHER" id="PTHR30096:SF0">
    <property type="entry name" value="4,5-DOPA DIOXYGENASE EXTRADIOL-LIKE PROTEIN"/>
    <property type="match status" value="1"/>
</dbReference>
<comment type="similarity">
    <text evidence="2">Belongs to the DODA-type extradiol aromatic ring-opening dioxygenase family.</text>
</comment>
<name>A0A1J0GEK6_9CLOT</name>
<evidence type="ECO:0000256" key="1">
    <source>
        <dbReference type="ARBA" id="ARBA00001947"/>
    </source>
</evidence>
<dbReference type="GO" id="GO:0008198">
    <property type="term" value="F:ferrous iron binding"/>
    <property type="evidence" value="ECO:0007669"/>
    <property type="project" value="InterPro"/>
</dbReference>
<keyword evidence="8" id="KW-1185">Reference proteome</keyword>
<evidence type="ECO:0000313" key="8">
    <source>
        <dbReference type="Proteomes" id="UP000182569"/>
    </source>
</evidence>
<evidence type="ECO:0000256" key="5">
    <source>
        <dbReference type="ARBA" id="ARBA00023002"/>
    </source>
</evidence>
<dbReference type="STRING" id="1552.A7L45_06820"/>
<dbReference type="Pfam" id="PF02900">
    <property type="entry name" value="LigB"/>
    <property type="match status" value="1"/>
</dbReference>
<dbReference type="RefSeq" id="WP_071612095.1">
    <property type="nucleotide sequence ID" value="NZ_CP015756.1"/>
</dbReference>
<organism evidence="7 8">
    <name type="scientific">Clostridium estertheticum subsp. estertheticum</name>
    <dbReference type="NCBI Taxonomy" id="1552"/>
    <lineage>
        <taxon>Bacteria</taxon>
        <taxon>Bacillati</taxon>
        <taxon>Bacillota</taxon>
        <taxon>Clostridia</taxon>
        <taxon>Eubacteriales</taxon>
        <taxon>Clostridiaceae</taxon>
        <taxon>Clostridium</taxon>
    </lineage>
</organism>
<evidence type="ECO:0000313" key="7">
    <source>
        <dbReference type="EMBL" id="APC39801.1"/>
    </source>
</evidence>
<dbReference type="Proteomes" id="UP000182569">
    <property type="component" value="Chromosome"/>
</dbReference>
<dbReference type="InterPro" id="IPR014436">
    <property type="entry name" value="Extradiol_dOase_DODA"/>
</dbReference>
<evidence type="ECO:0000256" key="2">
    <source>
        <dbReference type="ARBA" id="ARBA00007581"/>
    </source>
</evidence>
<gene>
    <name evidence="7" type="ORF">A7L45_06820</name>
</gene>
<accession>A0A1J0GEK6</accession>
<sequence length="258" mass="29475">MNKKMPVLFIGHGSPMNAVLNNEYTEAIRQLTQNIPRPEAILVISAHWETEGTFITSSDEPEQIYDFYGFPDELYNIKYNPTGSKKYAQIVAEELKDSHVILTEKWGLDHGAWAVLSHLYPKADIPVFQMSLNKLGDEQYHYDLGRKLSKLREKGILIIGSGDIVHNLGIMDYDMDATPFEWATEFDNYICDAILNRKHDKIINYQKIGKSAKLSVPTKEHYLPLLYIAGIQDEEDEVNFIYKGIQHSSMSMTSIKIG</sequence>
<dbReference type="OrthoDB" id="9790889at2"/>
<dbReference type="PANTHER" id="PTHR30096">
    <property type="entry name" value="4,5-DOPA DIOXYGENASE EXTRADIOL-LIKE PROTEIN"/>
    <property type="match status" value="1"/>
</dbReference>
<keyword evidence="7" id="KW-0223">Dioxygenase</keyword>
<keyword evidence="4" id="KW-0862">Zinc</keyword>
<dbReference type="PIRSF" id="PIRSF006157">
    <property type="entry name" value="Doxgns_DODA"/>
    <property type="match status" value="1"/>
</dbReference>
<dbReference type="AlphaFoldDB" id="A0A1J0GEK6"/>
<dbReference type="SUPFAM" id="SSF53213">
    <property type="entry name" value="LigB-like"/>
    <property type="match status" value="1"/>
</dbReference>
<evidence type="ECO:0000256" key="4">
    <source>
        <dbReference type="ARBA" id="ARBA00022833"/>
    </source>
</evidence>
<evidence type="ECO:0000256" key="3">
    <source>
        <dbReference type="ARBA" id="ARBA00022723"/>
    </source>
</evidence>
<proteinExistence type="inferred from homology"/>
<dbReference type="GO" id="GO:0008270">
    <property type="term" value="F:zinc ion binding"/>
    <property type="evidence" value="ECO:0007669"/>
    <property type="project" value="InterPro"/>
</dbReference>
<dbReference type="KEGG" id="ceu:A7L45_06820"/>
<evidence type="ECO:0000259" key="6">
    <source>
        <dbReference type="Pfam" id="PF02900"/>
    </source>
</evidence>
<dbReference type="InterPro" id="IPR004183">
    <property type="entry name" value="Xdiol_dOase_suB"/>
</dbReference>
<keyword evidence="3" id="KW-0479">Metal-binding</keyword>
<feature type="domain" description="Extradiol ring-cleavage dioxygenase class III enzyme subunit B" evidence="6">
    <location>
        <begin position="21"/>
        <end position="254"/>
    </location>
</feature>
<dbReference type="CDD" id="cd07363">
    <property type="entry name" value="45_DOPA_Dioxygenase"/>
    <property type="match status" value="1"/>
</dbReference>
<reference evidence="8" key="1">
    <citation type="journal article" date="2016" name="Front. Microbiol.">
        <title>Complete Genome Sequence of Clostridium estertheticum DSM 8809, a Microbe Identified in Spoiled Vacuum Packed Beef.</title>
        <authorList>
            <person name="Yu Z."/>
            <person name="Gunn L."/>
            <person name="Brennan E."/>
            <person name="Reid R."/>
            <person name="Wall P.G."/>
            <person name="Gaora O.P."/>
            <person name="Hurley D."/>
            <person name="Bolton D."/>
            <person name="Fanning S."/>
        </authorList>
    </citation>
    <scope>NUCLEOTIDE SEQUENCE [LARGE SCALE GENOMIC DNA]</scope>
    <source>
        <strain evidence="8">DSM 8809</strain>
    </source>
</reference>